<feature type="domain" description="Isochorismatase-like" evidence="2">
    <location>
        <begin position="40"/>
        <end position="208"/>
    </location>
</feature>
<dbReference type="EMBL" id="GL870944">
    <property type="protein sequence ID" value="EGC40262.1"/>
    <property type="molecule type" value="Genomic_DNA"/>
</dbReference>
<dbReference type="Gene3D" id="3.40.50.850">
    <property type="entry name" value="Isochorismatase-like"/>
    <property type="match status" value="1"/>
</dbReference>
<evidence type="ECO:0000313" key="3">
    <source>
        <dbReference type="EMBL" id="EGC40262.1"/>
    </source>
</evidence>
<dbReference type="OMA" id="IGAYQRQ"/>
<gene>
    <name evidence="3" type="ORF">DICPUDRAFT_146856</name>
</gene>
<dbReference type="KEGG" id="dpp:DICPUDRAFT_146856"/>
<dbReference type="InterPro" id="IPR036380">
    <property type="entry name" value="Isochorismatase-like_sf"/>
</dbReference>
<dbReference type="InParanoid" id="F0Z728"/>
<protein>
    <recommendedName>
        <fullName evidence="2">Isochorismatase-like domain-containing protein</fullName>
    </recommendedName>
</protein>
<dbReference type="PANTHER" id="PTHR47044">
    <property type="entry name" value="OS02G0276400 PROTEIN"/>
    <property type="match status" value="1"/>
</dbReference>
<reference evidence="4" key="1">
    <citation type="journal article" date="2011" name="Genome Biol.">
        <title>Comparative genomics of the social amoebae Dictyostelium discoideum and Dictyostelium purpureum.</title>
        <authorList>
            <consortium name="US DOE Joint Genome Institute (JGI-PGF)"/>
            <person name="Sucgang R."/>
            <person name="Kuo A."/>
            <person name="Tian X."/>
            <person name="Salerno W."/>
            <person name="Parikh A."/>
            <person name="Feasley C.L."/>
            <person name="Dalin E."/>
            <person name="Tu H."/>
            <person name="Huang E."/>
            <person name="Barry K."/>
            <person name="Lindquist E."/>
            <person name="Shapiro H."/>
            <person name="Bruce D."/>
            <person name="Schmutz J."/>
            <person name="Salamov A."/>
            <person name="Fey P."/>
            <person name="Gaudet P."/>
            <person name="Anjard C."/>
            <person name="Babu M.M."/>
            <person name="Basu S."/>
            <person name="Bushmanova Y."/>
            <person name="van der Wel H."/>
            <person name="Katoh-Kurasawa M."/>
            <person name="Dinh C."/>
            <person name="Coutinho P.M."/>
            <person name="Saito T."/>
            <person name="Elias M."/>
            <person name="Schaap P."/>
            <person name="Kay R.R."/>
            <person name="Henrissat B."/>
            <person name="Eichinger L."/>
            <person name="Rivero F."/>
            <person name="Putnam N.H."/>
            <person name="West C.M."/>
            <person name="Loomis W.F."/>
            <person name="Chisholm R.L."/>
            <person name="Shaulsky G."/>
            <person name="Strassmann J.E."/>
            <person name="Queller D.C."/>
            <person name="Kuspa A."/>
            <person name="Grigoriev I.V."/>
        </authorList>
    </citation>
    <scope>NUCLEOTIDE SEQUENCE [LARGE SCALE GENOMIC DNA]</scope>
    <source>
        <strain evidence="4">QSDP1</strain>
    </source>
</reference>
<evidence type="ECO:0000313" key="4">
    <source>
        <dbReference type="Proteomes" id="UP000001064"/>
    </source>
</evidence>
<comment type="similarity">
    <text evidence="1">Belongs to the isochorismatase family.</text>
</comment>
<dbReference type="OrthoDB" id="167809at2759"/>
<dbReference type="GeneID" id="10509143"/>
<accession>F0Z728</accession>
<keyword evidence="4" id="KW-1185">Reference proteome</keyword>
<dbReference type="Proteomes" id="UP000001064">
    <property type="component" value="Unassembled WGS sequence"/>
</dbReference>
<evidence type="ECO:0000256" key="1">
    <source>
        <dbReference type="ARBA" id="ARBA00006336"/>
    </source>
</evidence>
<dbReference type="AlphaFoldDB" id="F0Z728"/>
<dbReference type="eggNOG" id="ENOG502QS7S">
    <property type="taxonomic scope" value="Eukaryota"/>
</dbReference>
<dbReference type="CDD" id="cd00431">
    <property type="entry name" value="cysteine_hydrolases"/>
    <property type="match status" value="1"/>
</dbReference>
<evidence type="ECO:0000259" key="2">
    <source>
        <dbReference type="Pfam" id="PF00857"/>
    </source>
</evidence>
<dbReference type="InterPro" id="IPR000868">
    <property type="entry name" value="Isochorismatase-like_dom"/>
</dbReference>
<dbReference type="VEuPathDB" id="AmoebaDB:DICPUDRAFT_146856"/>
<proteinExistence type="inferred from homology"/>
<organism evidence="3 4">
    <name type="scientific">Dictyostelium purpureum</name>
    <name type="common">Slime mold</name>
    <dbReference type="NCBI Taxonomy" id="5786"/>
    <lineage>
        <taxon>Eukaryota</taxon>
        <taxon>Amoebozoa</taxon>
        <taxon>Evosea</taxon>
        <taxon>Eumycetozoa</taxon>
        <taxon>Dictyostelia</taxon>
        <taxon>Dictyosteliales</taxon>
        <taxon>Dictyosteliaceae</taxon>
        <taxon>Dictyostelium</taxon>
    </lineage>
</organism>
<dbReference type="SUPFAM" id="SSF52499">
    <property type="entry name" value="Isochorismatase-like hydrolases"/>
    <property type="match status" value="1"/>
</dbReference>
<dbReference type="STRING" id="5786.F0Z728"/>
<dbReference type="RefSeq" id="XP_003283198.1">
    <property type="nucleotide sequence ID" value="XM_003283150.1"/>
</dbReference>
<name>F0Z728_DICPU</name>
<dbReference type="Pfam" id="PF00857">
    <property type="entry name" value="Isochorismatase"/>
    <property type="match status" value="1"/>
</dbReference>
<sequence>MLRNKFYVYLNNNEFVYKTIDDNNFNILNILNKNVNSNNTCLIVIDMLNIFVRKSGDLYHENYKKMIPGINRMISLSRENNMPIIFLQHSYRDMDKPDRLLQVFKVENLLIGSFGVQIYKKLDVQHGKDYIIQKRRYSGFFGTDLDLILRENHIENLIVVGCKTNNCVRALVQDAFNLNYNTIIPHNLITTDDDLIHQVNLKDMIDFFSINYISEEKIKELLKNK</sequence>